<keyword evidence="3" id="KW-1185">Reference proteome</keyword>
<dbReference type="PROSITE" id="PS51257">
    <property type="entry name" value="PROKAR_LIPOPROTEIN"/>
    <property type="match status" value="1"/>
</dbReference>
<feature type="signal peptide" evidence="1">
    <location>
        <begin position="1"/>
        <end position="23"/>
    </location>
</feature>
<gene>
    <name evidence="2" type="ORF">NQZ67_06595</name>
</gene>
<evidence type="ECO:0000256" key="1">
    <source>
        <dbReference type="SAM" id="SignalP"/>
    </source>
</evidence>
<keyword evidence="1" id="KW-0732">Signal</keyword>
<evidence type="ECO:0008006" key="4">
    <source>
        <dbReference type="Google" id="ProtNLM"/>
    </source>
</evidence>
<sequence>MKKIRFLAFITFVFLLSACSAGGESNAAFEGDPPLSSDYSFIPAGWGVAAKGDPIVAEGDLNKDGVQDVAMIIEQSESEAEGAPRRVLLIAFGSSAGEFSLSIIADKVFMRADEGGVWGDPFESLSIDRGSVVVSHYGGSNWRWYSKYRFRYQDDDWYLIGATKGEHFTGDESRTEEDYNLLTGDYIITTTNEEGVVSTEKGNRGKKPLVKLGSFDITTENW</sequence>
<evidence type="ECO:0000313" key="3">
    <source>
        <dbReference type="Proteomes" id="UP001141950"/>
    </source>
</evidence>
<name>A0A9X2MNJ1_9BACL</name>
<protein>
    <recommendedName>
        <fullName evidence="4">Lipoprotein</fullName>
    </recommendedName>
</protein>
<reference evidence="2" key="1">
    <citation type="submission" date="2022-08" db="EMBL/GenBank/DDBJ databases">
        <title>The genomic sequence of strain Paenibacillus sp. SCIV0701.</title>
        <authorList>
            <person name="Zhao H."/>
        </authorList>
    </citation>
    <scope>NUCLEOTIDE SEQUENCE</scope>
    <source>
        <strain evidence="2">SCIV0701</strain>
    </source>
</reference>
<proteinExistence type="predicted"/>
<organism evidence="2 3">
    <name type="scientific">Paenibacillus soyae</name>
    <dbReference type="NCBI Taxonomy" id="2969249"/>
    <lineage>
        <taxon>Bacteria</taxon>
        <taxon>Bacillati</taxon>
        <taxon>Bacillota</taxon>
        <taxon>Bacilli</taxon>
        <taxon>Bacillales</taxon>
        <taxon>Paenibacillaceae</taxon>
        <taxon>Paenibacillus</taxon>
    </lineage>
</organism>
<evidence type="ECO:0000313" key="2">
    <source>
        <dbReference type="EMBL" id="MCR2803550.1"/>
    </source>
</evidence>
<feature type="chain" id="PRO_5040877407" description="Lipoprotein" evidence="1">
    <location>
        <begin position="24"/>
        <end position="222"/>
    </location>
</feature>
<dbReference type="AlphaFoldDB" id="A0A9X2MNJ1"/>
<comment type="caution">
    <text evidence="2">The sequence shown here is derived from an EMBL/GenBank/DDBJ whole genome shotgun (WGS) entry which is preliminary data.</text>
</comment>
<dbReference type="Proteomes" id="UP001141950">
    <property type="component" value="Unassembled WGS sequence"/>
</dbReference>
<dbReference type="RefSeq" id="WP_257443926.1">
    <property type="nucleotide sequence ID" value="NZ_JANIPJ010000003.1"/>
</dbReference>
<accession>A0A9X2MNJ1</accession>
<dbReference type="EMBL" id="JANIPJ010000003">
    <property type="protein sequence ID" value="MCR2803550.1"/>
    <property type="molecule type" value="Genomic_DNA"/>
</dbReference>